<keyword evidence="7" id="KW-1185">Reference proteome</keyword>
<dbReference type="InterPro" id="IPR011646">
    <property type="entry name" value="KAP_P-loop"/>
</dbReference>
<organism evidence="6 7">
    <name type="scientific">Dimorphilus gyrociliatus</name>
    <dbReference type="NCBI Taxonomy" id="2664684"/>
    <lineage>
        <taxon>Eukaryota</taxon>
        <taxon>Metazoa</taxon>
        <taxon>Spiralia</taxon>
        <taxon>Lophotrochozoa</taxon>
        <taxon>Annelida</taxon>
        <taxon>Polychaeta</taxon>
        <taxon>Polychaeta incertae sedis</taxon>
        <taxon>Dinophilidae</taxon>
        <taxon>Dimorphilus</taxon>
    </lineage>
</organism>
<feature type="transmembrane region" description="Helical" evidence="3">
    <location>
        <begin position="522"/>
        <end position="543"/>
    </location>
</feature>
<dbReference type="Pfam" id="PF23307">
    <property type="entry name" value="SAM_KIDINS220"/>
    <property type="match status" value="1"/>
</dbReference>
<dbReference type="Pfam" id="PF12796">
    <property type="entry name" value="Ank_2"/>
    <property type="match status" value="4"/>
</dbReference>
<dbReference type="PANTHER" id="PTHR24116:SF0">
    <property type="entry name" value="KINASE D-INTERACTING SUBSTRATE OF 220 KDA"/>
    <property type="match status" value="1"/>
</dbReference>
<feature type="repeat" description="ANK" evidence="1">
    <location>
        <begin position="170"/>
        <end position="202"/>
    </location>
</feature>
<dbReference type="InterPro" id="IPR036770">
    <property type="entry name" value="Ankyrin_rpt-contain_sf"/>
</dbReference>
<dbReference type="Pfam" id="PF07693">
    <property type="entry name" value="KAP_NTPase"/>
    <property type="match status" value="1"/>
</dbReference>
<dbReference type="PANTHER" id="PTHR24116">
    <property type="entry name" value="KINASE D-INTERACTING SUBSTRATE OF 220 KDA"/>
    <property type="match status" value="1"/>
</dbReference>
<dbReference type="OrthoDB" id="6084525at2759"/>
<feature type="compositionally biased region" description="Polar residues" evidence="2">
    <location>
        <begin position="1344"/>
        <end position="1360"/>
    </location>
</feature>
<dbReference type="GO" id="GO:0030165">
    <property type="term" value="F:PDZ domain binding"/>
    <property type="evidence" value="ECO:0007669"/>
    <property type="project" value="TreeGrafter"/>
</dbReference>
<dbReference type="Proteomes" id="UP000549394">
    <property type="component" value="Unassembled WGS sequence"/>
</dbReference>
<dbReference type="SUPFAM" id="SSF48403">
    <property type="entry name" value="Ankyrin repeat"/>
    <property type="match status" value="1"/>
</dbReference>
<keyword evidence="3" id="KW-0472">Membrane</keyword>
<dbReference type="PROSITE" id="PS50088">
    <property type="entry name" value="ANK_REPEAT"/>
    <property type="match status" value="8"/>
</dbReference>
<feature type="transmembrane region" description="Helical" evidence="3">
    <location>
        <begin position="691"/>
        <end position="712"/>
    </location>
</feature>
<feature type="region of interest" description="Disordered" evidence="2">
    <location>
        <begin position="1329"/>
        <end position="1399"/>
    </location>
</feature>
<evidence type="ECO:0000259" key="5">
    <source>
        <dbReference type="Pfam" id="PF23307"/>
    </source>
</evidence>
<feature type="repeat" description="ANK" evidence="1">
    <location>
        <begin position="137"/>
        <end position="169"/>
    </location>
</feature>
<feature type="repeat" description="ANK" evidence="1">
    <location>
        <begin position="104"/>
        <end position="136"/>
    </location>
</feature>
<keyword evidence="1" id="KW-0040">ANK repeat</keyword>
<feature type="compositionally biased region" description="Polar residues" evidence="2">
    <location>
        <begin position="1386"/>
        <end position="1399"/>
    </location>
</feature>
<feature type="repeat" description="ANK" evidence="1">
    <location>
        <begin position="270"/>
        <end position="302"/>
    </location>
</feature>
<evidence type="ECO:0000313" key="7">
    <source>
        <dbReference type="Proteomes" id="UP000549394"/>
    </source>
</evidence>
<accession>A0A7I8VU01</accession>
<evidence type="ECO:0000259" key="4">
    <source>
        <dbReference type="Pfam" id="PF07693"/>
    </source>
</evidence>
<dbReference type="Gene3D" id="1.25.40.20">
    <property type="entry name" value="Ankyrin repeat-containing domain"/>
    <property type="match status" value="2"/>
</dbReference>
<evidence type="ECO:0000256" key="3">
    <source>
        <dbReference type="SAM" id="Phobius"/>
    </source>
</evidence>
<feature type="region of interest" description="Disordered" evidence="2">
    <location>
        <begin position="1073"/>
        <end position="1106"/>
    </location>
</feature>
<dbReference type="Pfam" id="PF00023">
    <property type="entry name" value="Ank"/>
    <property type="match status" value="1"/>
</dbReference>
<feature type="region of interest" description="Disordered" evidence="2">
    <location>
        <begin position="1230"/>
        <end position="1268"/>
    </location>
</feature>
<gene>
    <name evidence="6" type="ORF">DGYR_LOCUS7461</name>
</gene>
<dbReference type="GO" id="GO:0019887">
    <property type="term" value="F:protein kinase regulator activity"/>
    <property type="evidence" value="ECO:0007669"/>
    <property type="project" value="TreeGrafter"/>
</dbReference>
<dbReference type="SMART" id="SM00248">
    <property type="entry name" value="ANK"/>
    <property type="match status" value="11"/>
</dbReference>
<name>A0A7I8VU01_9ANNE</name>
<feature type="repeat" description="ANK" evidence="1">
    <location>
        <begin position="236"/>
        <end position="258"/>
    </location>
</feature>
<feature type="transmembrane region" description="Helical" evidence="3">
    <location>
        <begin position="653"/>
        <end position="675"/>
    </location>
</feature>
<sequence>MSTLAGQSLLKHIHERNLPAVVNLLDNEHVFLDERDEEGQTFLMIASQDGSCEIIEALIRKGIEVNAVDNDNWTALLNAAKNGYLNVVQKLIDHGADVHHKDIGGWTALTWASYRGHTDVVRHLLNHEASPNVFGDYHMSPLSWAAGRGYTEIVNYLIAAKAKVNSPDKYGNTPLVWASRKGHVEIVKLLLDNGASVDNVGMNSYTALMMSAKGGFVECVQHILDHNPNINAVDKDGFSALTLASKAGHTDIVQLLIQYPSVYINFPDKYGDSTLIHAVKSGHQEVVNLLLSRHPDIDIQGVDNKTALYWSVEKSHNTITKILLAWNPNLELQTRDGDTALLKAVRYRNAELVEALLDKARVSAVDRRGDTSLHVAVRSRSKRIAELLLRNPKDSRLLYRPNKSGETPYQIDATHQKSIITQIFGARHLNAEESIQGYDLYSSTIADVLSEPTLNTPITVGLYAKWGSGKSFLIDKLQKEMRAFTQHSELKLFEFTIIQLVCCLCFCLIIGNILGFGLNWKVGLGVGSGLLVIIYGSLFYIWYGSHKKNWNLAFNISTYLASKLDSLQLLAQILFCHEPSRRSRETANVKFLFTNNARMAGVVGEKSISSMITTLCKSLEQEYGLLCTRLYRVFKPKSAHENGTFKKLCCVPYFVIVGVLIVCLVVCLSLLLVFIKQEDGLKKLREDKASIVVISVLAGILGVAVLTHLFTWSRMIVEIFVSPRRRLNQISNDRNSIRLEGFIENMKKEVEMVSSMTKCMDSFRNKHTRLVVIIDGLDSCEQDKLLQVLDTVHMLFSDTHYPFITILAVDPHVIIKGIESNLSGLFRDSSITGHDYLRTLVHLPFFLQGQAPGRLMANRKREASESGLAGSSTPRRRDSFSKSRMGKDSNNFMSSFQLQNRQTSNLDLTKSLSKNSYFSDVNPRNMRRLMNIVAVTGRLLRAYDVDFSWFRLAAWINVIEQWPYRMSWVILEIDDDETIEDCVTLKAVLDRVIQKMPQSKEVEPLLEIDRNPRKLEVFLQNHSPQLTVADLKKFLPCAINIDPFLRKLILEMQNQQEQTEDFYNSHPPMIHAIPPPEPWPITGRRRNYSGETNRSAQQNIQPRNTPKFHYQPPLYNFTSYVPPSFPGSTHGIREDEGLLTPIEKEYFGFENLLTAKPLYKYSARDIGKLLYKIEQFNKDKVKEYEKTIIDQNITGSVLSTCNLMELKKSLKMVFGDWEILKNLIQTMRNQAKASPPTPIMESTSSVDGRRSRDSPHKETLARQQSLTKRDRKNSFVNEILLENRFINDAIEDEIIAEHDGNDGDEITFSVQPQRERRNTLESMEKVKSILKKKKTPDEEEIESIANSTPQFLTPQGTPGKSHTKFTGGETDDRPSTSAEDMELQQLLPSSSKDNSNCIV</sequence>
<keyword evidence="3" id="KW-0812">Transmembrane</keyword>
<feature type="region of interest" description="Disordered" evidence="2">
    <location>
        <begin position="858"/>
        <end position="891"/>
    </location>
</feature>
<protein>
    <submittedName>
        <fullName evidence="6">DgyrCDS7823</fullName>
    </submittedName>
</protein>
<dbReference type="EMBL" id="CAJFCJ010000009">
    <property type="protein sequence ID" value="CAD5119185.1"/>
    <property type="molecule type" value="Genomic_DNA"/>
</dbReference>
<comment type="caution">
    <text evidence="6">The sequence shown here is derived from an EMBL/GenBank/DDBJ whole genome shotgun (WGS) entry which is preliminary data.</text>
</comment>
<feature type="repeat" description="ANK" evidence="1">
    <location>
        <begin position="71"/>
        <end position="103"/>
    </location>
</feature>
<evidence type="ECO:0000256" key="1">
    <source>
        <dbReference type="PROSITE-ProRule" id="PRU00023"/>
    </source>
</evidence>
<feature type="compositionally biased region" description="Polar residues" evidence="2">
    <location>
        <begin position="1089"/>
        <end position="1104"/>
    </location>
</feature>
<dbReference type="PROSITE" id="PS50297">
    <property type="entry name" value="ANK_REP_REGION"/>
    <property type="match status" value="6"/>
</dbReference>
<feature type="transmembrane region" description="Helical" evidence="3">
    <location>
        <begin position="492"/>
        <end position="515"/>
    </location>
</feature>
<evidence type="ECO:0000256" key="2">
    <source>
        <dbReference type="SAM" id="MobiDB-lite"/>
    </source>
</evidence>
<feature type="compositionally biased region" description="Basic and acidic residues" evidence="2">
    <location>
        <begin position="1247"/>
        <end position="1260"/>
    </location>
</feature>
<feature type="repeat" description="ANK" evidence="1">
    <location>
        <begin position="203"/>
        <end position="235"/>
    </location>
</feature>
<evidence type="ECO:0000313" key="6">
    <source>
        <dbReference type="EMBL" id="CAD5119185.1"/>
    </source>
</evidence>
<dbReference type="InterPro" id="IPR052771">
    <property type="entry name" value="Neurotrophin_sig_adaptor"/>
</dbReference>
<dbReference type="InterPro" id="IPR002110">
    <property type="entry name" value="Ankyrin_rpt"/>
</dbReference>
<feature type="compositionally biased region" description="Basic and acidic residues" evidence="2">
    <location>
        <begin position="875"/>
        <end position="887"/>
    </location>
</feature>
<dbReference type="InterPro" id="IPR057092">
    <property type="entry name" value="SAM_KIDINS220"/>
</dbReference>
<keyword evidence="3" id="KW-1133">Transmembrane helix</keyword>
<feature type="domain" description="Kinase D-interacting substrate of 220 kDa-like SAM" evidence="5">
    <location>
        <begin position="1157"/>
        <end position="1232"/>
    </location>
</feature>
<reference evidence="6 7" key="1">
    <citation type="submission" date="2020-08" db="EMBL/GenBank/DDBJ databases">
        <authorList>
            <person name="Hejnol A."/>
        </authorList>
    </citation>
    <scope>NUCLEOTIDE SEQUENCE [LARGE SCALE GENOMIC DNA]</scope>
</reference>
<feature type="domain" description="KAP NTPase" evidence="4">
    <location>
        <begin position="438"/>
        <end position="939"/>
    </location>
</feature>
<proteinExistence type="predicted"/>
<feature type="repeat" description="ANK" evidence="1">
    <location>
        <begin position="38"/>
        <end position="70"/>
    </location>
</feature>